<keyword evidence="1" id="KW-0732">Signal</keyword>
<gene>
    <name evidence="2" type="ORF">EZH22_06465</name>
</gene>
<evidence type="ECO:0000256" key="1">
    <source>
        <dbReference type="SAM" id="SignalP"/>
    </source>
</evidence>
<dbReference type="RefSeq" id="WP_203194904.1">
    <property type="nucleotide sequence ID" value="NZ_CP063362.1"/>
</dbReference>
<feature type="signal peptide" evidence="1">
    <location>
        <begin position="1"/>
        <end position="23"/>
    </location>
</feature>
<evidence type="ECO:0000313" key="2">
    <source>
        <dbReference type="EMBL" id="QRG07990.1"/>
    </source>
</evidence>
<dbReference type="Proteomes" id="UP000596427">
    <property type="component" value="Chromosome"/>
</dbReference>
<dbReference type="KEGG" id="xdi:EZH22_06465"/>
<keyword evidence="3" id="KW-1185">Reference proteome</keyword>
<reference evidence="2 3" key="1">
    <citation type="submission" date="2020-10" db="EMBL/GenBank/DDBJ databases">
        <title>Degradation of 1,4-Dioxane by Xanthobacter sp. YN2, via a Novel Group-2 Soluble Di-Iron Monooxygenase.</title>
        <authorList>
            <person name="Ma F."/>
            <person name="Wang Y."/>
            <person name="Yang J."/>
            <person name="Guo H."/>
            <person name="Su D."/>
            <person name="Yu L."/>
        </authorList>
    </citation>
    <scope>NUCLEOTIDE SEQUENCE [LARGE SCALE GENOMIC DNA]</scope>
    <source>
        <strain evidence="2 3">YN2</strain>
    </source>
</reference>
<proteinExistence type="predicted"/>
<feature type="chain" id="PRO_5037494756" evidence="1">
    <location>
        <begin position="24"/>
        <end position="146"/>
    </location>
</feature>
<accession>A0A974SJP4</accession>
<name>A0A974SJP4_9HYPH</name>
<protein>
    <submittedName>
        <fullName evidence="2">Uncharacterized protein</fullName>
    </submittedName>
</protein>
<organism evidence="2 3">
    <name type="scientific">Xanthobacter dioxanivorans</name>
    <dbReference type="NCBI Taxonomy" id="2528964"/>
    <lineage>
        <taxon>Bacteria</taxon>
        <taxon>Pseudomonadati</taxon>
        <taxon>Pseudomonadota</taxon>
        <taxon>Alphaproteobacteria</taxon>
        <taxon>Hyphomicrobiales</taxon>
        <taxon>Xanthobacteraceae</taxon>
        <taxon>Xanthobacter</taxon>
    </lineage>
</organism>
<evidence type="ECO:0000313" key="3">
    <source>
        <dbReference type="Proteomes" id="UP000596427"/>
    </source>
</evidence>
<dbReference type="EMBL" id="CP063362">
    <property type="protein sequence ID" value="QRG07990.1"/>
    <property type="molecule type" value="Genomic_DNA"/>
</dbReference>
<dbReference type="AlphaFoldDB" id="A0A974SJP4"/>
<sequence>MKAAAKVVLGAASGALLVSSAGADQPKRLTAQSFYDRAVVVEMVLIDAIRSNKPRRLLTLYDALLDEYDVTWGRAAEADGRVCARLISALAVVAATVHDHVEQRTEPSSMANSAWVNYRRDLAQCEKQPGVVVFDRKLPEKLSEVF</sequence>